<gene>
    <name evidence="2" type="ORF">BSAL_65795</name>
</gene>
<evidence type="ECO:0000313" key="3">
    <source>
        <dbReference type="Proteomes" id="UP000051952"/>
    </source>
</evidence>
<organism evidence="2 3">
    <name type="scientific">Bodo saltans</name>
    <name type="common">Flagellated protozoan</name>
    <dbReference type="NCBI Taxonomy" id="75058"/>
    <lineage>
        <taxon>Eukaryota</taxon>
        <taxon>Discoba</taxon>
        <taxon>Euglenozoa</taxon>
        <taxon>Kinetoplastea</taxon>
        <taxon>Metakinetoplastina</taxon>
        <taxon>Eubodonida</taxon>
        <taxon>Bodonidae</taxon>
        <taxon>Bodo</taxon>
    </lineage>
</organism>
<dbReference type="InterPro" id="IPR043502">
    <property type="entry name" value="DNA/RNA_pol_sf"/>
</dbReference>
<dbReference type="AlphaFoldDB" id="A0A0S4ITM6"/>
<keyword evidence="1" id="KW-0472">Membrane</keyword>
<dbReference type="Proteomes" id="UP000051952">
    <property type="component" value="Unassembled WGS sequence"/>
</dbReference>
<protein>
    <submittedName>
        <fullName evidence="2">Transmembrane protein, putative</fullName>
    </submittedName>
</protein>
<reference evidence="3" key="1">
    <citation type="submission" date="2015-09" db="EMBL/GenBank/DDBJ databases">
        <authorList>
            <consortium name="Pathogen Informatics"/>
        </authorList>
    </citation>
    <scope>NUCLEOTIDE SEQUENCE [LARGE SCALE GENOMIC DNA]</scope>
    <source>
        <strain evidence="3">Lake Konstanz</strain>
    </source>
</reference>
<dbReference type="EMBL" id="CYKH01000408">
    <property type="protein sequence ID" value="CUF79501.1"/>
    <property type="molecule type" value="Genomic_DNA"/>
</dbReference>
<name>A0A0S4ITM6_BODSA</name>
<evidence type="ECO:0000313" key="2">
    <source>
        <dbReference type="EMBL" id="CUF79501.1"/>
    </source>
</evidence>
<dbReference type="VEuPathDB" id="TriTrypDB:BSAL_65795"/>
<sequence length="532" mass="59838">MKREREPLAKAELDTITVAGSLKVLEVTRWSQHRHTTAFLNEAILLISNASHFIKKTGLTGCSPPATTHLRHNIALKKLCNWSVIRQSTGKKERFFGIFFEVPKATATTRAILNARIQNARANRPPSFALAQFSLVVSMMCTFSEFYVADLRHWFYQIRLPAGIEQYFSILCGSAIFEFLVLPMGFSWAPFIAQCLCMGLFMLTRFVHSAINCISPPPCVDFFQKSGHTTIGRALCIYDNILVGTSNSTILEQLVADIRGNAKQANIVFKEEQITRSPSFLGVVFTNSTDQVSWQHCSKNLERWSQRLDHPTSSNRDVAGLIGIILWDANVHLRPLCLEQRCIQMLRKIAGDIACVSSWNQFSKLLPEEITELRDRVRSITTLNTPSTRLRAVLQSPIWLVTDACRNDKYSGWGWLIVTENHISRVEKGQFSPSMALKPIFMLELWCALEAIRQVCLENVGTNLAISISIDNQAVAQALRKGYSSVEEANEWMVAALSPLQDGFNTLVVLQIRSEENPADGPHKRCVRVTPP</sequence>
<accession>A0A0S4ITM6</accession>
<feature type="transmembrane region" description="Helical" evidence="1">
    <location>
        <begin position="167"/>
        <end position="184"/>
    </location>
</feature>
<proteinExistence type="predicted"/>
<keyword evidence="3" id="KW-1185">Reference proteome</keyword>
<dbReference type="InterPro" id="IPR043128">
    <property type="entry name" value="Rev_trsase/Diguanyl_cyclase"/>
</dbReference>
<feature type="transmembrane region" description="Helical" evidence="1">
    <location>
        <begin position="128"/>
        <end position="147"/>
    </location>
</feature>
<evidence type="ECO:0000256" key="1">
    <source>
        <dbReference type="SAM" id="Phobius"/>
    </source>
</evidence>
<dbReference type="SUPFAM" id="SSF56672">
    <property type="entry name" value="DNA/RNA polymerases"/>
    <property type="match status" value="1"/>
</dbReference>
<keyword evidence="1 2" id="KW-0812">Transmembrane</keyword>
<dbReference type="Gene3D" id="3.10.10.10">
    <property type="entry name" value="HIV Type 1 Reverse Transcriptase, subunit A, domain 1"/>
    <property type="match status" value="1"/>
</dbReference>
<keyword evidence="1" id="KW-1133">Transmembrane helix</keyword>
<dbReference type="Gene3D" id="3.30.70.270">
    <property type="match status" value="1"/>
</dbReference>